<comment type="caution">
    <text evidence="2">The sequence shown here is derived from an EMBL/GenBank/DDBJ whole genome shotgun (WGS) entry which is preliminary data.</text>
</comment>
<dbReference type="OrthoDB" id="5871243at2759"/>
<feature type="signal peptide" evidence="1">
    <location>
        <begin position="1"/>
        <end position="27"/>
    </location>
</feature>
<name>A0A4U5N6K0_STECR</name>
<evidence type="ECO:0000313" key="3">
    <source>
        <dbReference type="Proteomes" id="UP000298663"/>
    </source>
</evidence>
<protein>
    <submittedName>
        <fullName evidence="2">Uncharacterized protein</fullName>
    </submittedName>
</protein>
<dbReference type="AlphaFoldDB" id="A0A4U5N6K0"/>
<evidence type="ECO:0000256" key="1">
    <source>
        <dbReference type="SAM" id="SignalP"/>
    </source>
</evidence>
<dbReference type="Proteomes" id="UP000298663">
    <property type="component" value="Unassembled WGS sequence"/>
</dbReference>
<sequence>MESGRFFATVIFVFCVLLAHIICCSEASMQPVEARPAQIKRFYSWEEGKRSSGDAFADFDSLPLERMFKRRFYAWASHFDKPHFDTPQQQQF</sequence>
<proteinExistence type="predicted"/>
<reference evidence="2 3" key="1">
    <citation type="journal article" date="2015" name="Genome Biol.">
        <title>Comparative genomics of Steinernema reveals deeply conserved gene regulatory networks.</title>
        <authorList>
            <person name="Dillman A.R."/>
            <person name="Macchietto M."/>
            <person name="Porter C.F."/>
            <person name="Rogers A."/>
            <person name="Williams B."/>
            <person name="Antoshechkin I."/>
            <person name="Lee M.M."/>
            <person name="Goodwin Z."/>
            <person name="Lu X."/>
            <person name="Lewis E.E."/>
            <person name="Goodrich-Blair H."/>
            <person name="Stock S.P."/>
            <person name="Adams B.J."/>
            <person name="Sternberg P.W."/>
            <person name="Mortazavi A."/>
        </authorList>
    </citation>
    <scope>NUCLEOTIDE SEQUENCE [LARGE SCALE GENOMIC DNA]</scope>
    <source>
        <strain evidence="2 3">ALL</strain>
    </source>
</reference>
<reference evidence="2 3" key="2">
    <citation type="journal article" date="2019" name="G3 (Bethesda)">
        <title>Hybrid Assembly of the Genome of the Entomopathogenic Nematode Steinernema carpocapsae Identifies the X-Chromosome.</title>
        <authorList>
            <person name="Serra L."/>
            <person name="Macchietto M."/>
            <person name="Macias-Munoz A."/>
            <person name="McGill C.J."/>
            <person name="Rodriguez I.M."/>
            <person name="Rodriguez B."/>
            <person name="Murad R."/>
            <person name="Mortazavi A."/>
        </authorList>
    </citation>
    <scope>NUCLEOTIDE SEQUENCE [LARGE SCALE GENOMIC DNA]</scope>
    <source>
        <strain evidence="2 3">ALL</strain>
    </source>
</reference>
<evidence type="ECO:0000313" key="2">
    <source>
        <dbReference type="EMBL" id="TKR78054.1"/>
    </source>
</evidence>
<organism evidence="2 3">
    <name type="scientific">Steinernema carpocapsae</name>
    <name type="common">Entomopathogenic nematode</name>
    <dbReference type="NCBI Taxonomy" id="34508"/>
    <lineage>
        <taxon>Eukaryota</taxon>
        <taxon>Metazoa</taxon>
        <taxon>Ecdysozoa</taxon>
        <taxon>Nematoda</taxon>
        <taxon>Chromadorea</taxon>
        <taxon>Rhabditida</taxon>
        <taxon>Tylenchina</taxon>
        <taxon>Panagrolaimomorpha</taxon>
        <taxon>Strongyloidoidea</taxon>
        <taxon>Steinernematidae</taxon>
        <taxon>Steinernema</taxon>
    </lineage>
</organism>
<feature type="chain" id="PRO_5021013731" evidence="1">
    <location>
        <begin position="28"/>
        <end position="92"/>
    </location>
</feature>
<keyword evidence="3" id="KW-1185">Reference proteome</keyword>
<keyword evidence="1" id="KW-0732">Signal</keyword>
<dbReference type="EMBL" id="AZBU02000005">
    <property type="protein sequence ID" value="TKR78054.1"/>
    <property type="molecule type" value="Genomic_DNA"/>
</dbReference>
<gene>
    <name evidence="2" type="ORF">L596_018923</name>
</gene>
<accession>A0A4U5N6K0</accession>